<name>A0ABW7FQK4_9BURK</name>
<protein>
    <submittedName>
        <fullName evidence="7">Type VI secretion system Vgr family protein</fullName>
    </submittedName>
</protein>
<dbReference type="InterPro" id="IPR006533">
    <property type="entry name" value="T6SS_Vgr_RhsGE"/>
</dbReference>
<dbReference type="Gene3D" id="4.10.220.110">
    <property type="match status" value="1"/>
</dbReference>
<dbReference type="Gene3D" id="3.55.50.10">
    <property type="entry name" value="Baseplate protein-like domains"/>
    <property type="match status" value="1"/>
</dbReference>
<dbReference type="Gene3D" id="2.30.110.50">
    <property type="match status" value="1"/>
</dbReference>
<evidence type="ECO:0000259" key="5">
    <source>
        <dbReference type="Pfam" id="PF04717"/>
    </source>
</evidence>
<reference evidence="7 8" key="1">
    <citation type="submission" date="2024-08" db="EMBL/GenBank/DDBJ databases">
        <authorList>
            <person name="Lu H."/>
        </authorList>
    </citation>
    <scope>NUCLEOTIDE SEQUENCE [LARGE SCALE GENOMIC DNA]</scope>
    <source>
        <strain evidence="7 8">BYS180W</strain>
    </source>
</reference>
<dbReference type="InterPro" id="IPR017847">
    <property type="entry name" value="T6SS_RhsGE_Vgr_subset"/>
</dbReference>
<sequence>THRYPKREFQVQYGETDLVFIERLMQEWGLYYYFEHQGGAHRLVVVDDPSAHAKNPSEAYQDVAYHAGQPKIDEEHCSEFTRHEGLQSGAWVTSDFDFTKPRANLQQSVAMPRKTGHADGELYRWPGDYTEPAEGKELARVRMEREGNPGSRASGSGNLRGMVPGCTFTLREHPNGPTNTDYLILGTHLSVSEVGQASGQGSYHCHCQFEVQAASQLYRSSQRHAKPHTHGPQTAIVTGPAGREIYTDQYGRVKVSFHWNRYCSKDENASCWIRVASPWAGTNFGGIAIPRIGQEVIVDFENGDPDRPIIIGRVYNGLNMPPWELPANMTQTGILTRSSEGGGPANANALRFEDKKGQEEVWLHAEKDLRTEVENNESHSVGVNRSKSVGSNETTSIGAHRRETVGGTHTETIKKQRTLTVTEAGSSETIQKDIAVTSVDGNIAITSAAHSIFLTATTSIVLQVGASSITLTDGNIVINGPKQVDINP</sequence>
<dbReference type="Pfam" id="PF22178">
    <property type="entry name" value="Gp5_trimer_C"/>
    <property type="match status" value="1"/>
</dbReference>
<dbReference type="RefSeq" id="WP_394457642.1">
    <property type="nucleotide sequence ID" value="NZ_JBIGHZ010000001.1"/>
</dbReference>
<dbReference type="Pfam" id="PF04717">
    <property type="entry name" value="Phage_base_V"/>
    <property type="match status" value="1"/>
</dbReference>
<dbReference type="Gene3D" id="2.40.50.230">
    <property type="entry name" value="Gp5 N-terminal domain"/>
    <property type="match status" value="1"/>
</dbReference>
<organism evidence="7 8">
    <name type="scientific">Roseateles rivi</name>
    <dbReference type="NCBI Taxonomy" id="3299028"/>
    <lineage>
        <taxon>Bacteria</taxon>
        <taxon>Pseudomonadati</taxon>
        <taxon>Pseudomonadota</taxon>
        <taxon>Betaproteobacteria</taxon>
        <taxon>Burkholderiales</taxon>
        <taxon>Sphaerotilaceae</taxon>
        <taxon>Roseateles</taxon>
    </lineage>
</organism>
<proteinExistence type="inferred from homology"/>
<dbReference type="SUPFAM" id="SSF69349">
    <property type="entry name" value="Phage fibre proteins"/>
    <property type="match status" value="1"/>
</dbReference>
<keyword evidence="8" id="KW-1185">Reference proteome</keyword>
<evidence type="ECO:0000256" key="3">
    <source>
        <dbReference type="ARBA" id="ARBA00022525"/>
    </source>
</evidence>
<evidence type="ECO:0000256" key="2">
    <source>
        <dbReference type="ARBA" id="ARBA00005558"/>
    </source>
</evidence>
<dbReference type="PANTHER" id="PTHR32305:SF15">
    <property type="entry name" value="PROTEIN RHSA-RELATED"/>
    <property type="match status" value="1"/>
</dbReference>
<dbReference type="InterPro" id="IPR054030">
    <property type="entry name" value="Gp5_Vgr_C"/>
</dbReference>
<accession>A0ABW7FQK4</accession>
<feature type="region of interest" description="Disordered" evidence="4">
    <location>
        <begin position="374"/>
        <end position="414"/>
    </location>
</feature>
<dbReference type="InterPro" id="IPR050708">
    <property type="entry name" value="T6SS_VgrG/RHS"/>
</dbReference>
<evidence type="ECO:0000256" key="1">
    <source>
        <dbReference type="ARBA" id="ARBA00004613"/>
    </source>
</evidence>
<feature type="domain" description="Gp5/Type VI secretion system Vgr C-terminal trimerisation" evidence="6">
    <location>
        <begin position="332"/>
        <end position="435"/>
    </location>
</feature>
<evidence type="ECO:0000256" key="4">
    <source>
        <dbReference type="SAM" id="MobiDB-lite"/>
    </source>
</evidence>
<evidence type="ECO:0000313" key="8">
    <source>
        <dbReference type="Proteomes" id="UP001606099"/>
    </source>
</evidence>
<dbReference type="Pfam" id="PF05954">
    <property type="entry name" value="Phage_GPD"/>
    <property type="match status" value="1"/>
</dbReference>
<feature type="compositionally biased region" description="Polar residues" evidence="4">
    <location>
        <begin position="378"/>
        <end position="397"/>
    </location>
</feature>
<keyword evidence="3" id="KW-0964">Secreted</keyword>
<dbReference type="InterPro" id="IPR006531">
    <property type="entry name" value="Gp5/Vgr_OB"/>
</dbReference>
<gene>
    <name evidence="7" type="ORF">ACG0Z6_00005</name>
</gene>
<evidence type="ECO:0000259" key="6">
    <source>
        <dbReference type="Pfam" id="PF22178"/>
    </source>
</evidence>
<comment type="caution">
    <text evidence="7">The sequence shown here is derived from an EMBL/GenBank/DDBJ whole genome shotgun (WGS) entry which is preliminary data.</text>
</comment>
<dbReference type="PANTHER" id="PTHR32305">
    <property type="match status" value="1"/>
</dbReference>
<feature type="non-terminal residue" evidence="7">
    <location>
        <position position="1"/>
    </location>
</feature>
<dbReference type="EMBL" id="JBIGHZ010000001">
    <property type="protein sequence ID" value="MFG6446614.1"/>
    <property type="molecule type" value="Genomic_DNA"/>
</dbReference>
<evidence type="ECO:0000313" key="7">
    <source>
        <dbReference type="EMBL" id="MFG6446614.1"/>
    </source>
</evidence>
<dbReference type="InterPro" id="IPR037026">
    <property type="entry name" value="Vgr_OB-fold_dom_sf"/>
</dbReference>
<dbReference type="Proteomes" id="UP001606099">
    <property type="component" value="Unassembled WGS sequence"/>
</dbReference>
<dbReference type="SUPFAM" id="SSF69255">
    <property type="entry name" value="gp5 N-terminal domain-like"/>
    <property type="match status" value="1"/>
</dbReference>
<dbReference type="SUPFAM" id="SSF69279">
    <property type="entry name" value="Phage tail proteins"/>
    <property type="match status" value="2"/>
</dbReference>
<comment type="similarity">
    <text evidence="2">Belongs to the VgrG protein family.</text>
</comment>
<comment type="subcellular location">
    <subcellularLocation>
        <location evidence="1">Secreted</location>
    </subcellularLocation>
</comment>
<feature type="domain" description="Gp5/Type VI secretion system Vgr protein OB-fold" evidence="5">
    <location>
        <begin position="247"/>
        <end position="315"/>
    </location>
</feature>
<dbReference type="NCBIfam" id="TIGR01646">
    <property type="entry name" value="vgr_GE"/>
    <property type="match status" value="1"/>
</dbReference>
<dbReference type="NCBIfam" id="TIGR03361">
    <property type="entry name" value="VI_Rhs_Vgr"/>
    <property type="match status" value="1"/>
</dbReference>